<dbReference type="Proteomes" id="UP001180081">
    <property type="component" value="Unassembled WGS sequence"/>
</dbReference>
<comment type="caution">
    <text evidence="2">The sequence shown here is derived from an EMBL/GenBank/DDBJ whole genome shotgun (WGS) entry which is preliminary data.</text>
</comment>
<name>A0ABT8B226_9NEIS</name>
<evidence type="ECO:0000313" key="2">
    <source>
        <dbReference type="EMBL" id="MDN3575726.1"/>
    </source>
</evidence>
<dbReference type="EMBL" id="JAUFPU010000003">
    <property type="protein sequence ID" value="MDN3575726.1"/>
    <property type="molecule type" value="Genomic_DNA"/>
</dbReference>
<protein>
    <submittedName>
        <fullName evidence="2">DUF1801 domain-containing protein</fullName>
    </submittedName>
</protein>
<organism evidence="2 3">
    <name type="scientific">Chitinimonas viridis</name>
    <dbReference type="NCBI Taxonomy" id="664880"/>
    <lineage>
        <taxon>Bacteria</taxon>
        <taxon>Pseudomonadati</taxon>
        <taxon>Pseudomonadota</taxon>
        <taxon>Betaproteobacteria</taxon>
        <taxon>Neisseriales</taxon>
        <taxon>Chitinibacteraceae</taxon>
        <taxon>Chitinimonas</taxon>
    </lineage>
</organism>
<gene>
    <name evidence="2" type="ORF">QWZ03_02940</name>
</gene>
<dbReference type="InterPro" id="IPR014922">
    <property type="entry name" value="YdhG-like"/>
</dbReference>
<reference evidence="2" key="2">
    <citation type="submission" date="2023-06" db="EMBL/GenBank/DDBJ databases">
        <authorList>
            <person name="Lucena T."/>
            <person name="Sun Q."/>
        </authorList>
    </citation>
    <scope>NUCLEOTIDE SEQUENCE</scope>
    <source>
        <strain evidence="2">CECT 7703</strain>
    </source>
</reference>
<feature type="domain" description="YdhG-like" evidence="1">
    <location>
        <begin position="37"/>
        <end position="128"/>
    </location>
</feature>
<dbReference type="Pfam" id="PF08818">
    <property type="entry name" value="DUF1801"/>
    <property type="match status" value="1"/>
</dbReference>
<evidence type="ECO:0000313" key="3">
    <source>
        <dbReference type="Proteomes" id="UP001180081"/>
    </source>
</evidence>
<dbReference type="RefSeq" id="WP_290331375.1">
    <property type="nucleotide sequence ID" value="NZ_JAUFPU010000003.1"/>
</dbReference>
<accession>A0ABT8B226</accession>
<dbReference type="SUPFAM" id="SSF159888">
    <property type="entry name" value="YdhG-like"/>
    <property type="match status" value="1"/>
</dbReference>
<evidence type="ECO:0000259" key="1">
    <source>
        <dbReference type="Pfam" id="PF08818"/>
    </source>
</evidence>
<reference evidence="2" key="1">
    <citation type="journal article" date="2014" name="Int. J. Syst. Evol. Microbiol.">
        <title>Complete genome of a new Firmicutes species belonging to the dominant human colonic microbiota ('Ruminococcus bicirculans') reveals two chromosomes and a selective capacity to utilize plant glucans.</title>
        <authorList>
            <consortium name="NISC Comparative Sequencing Program"/>
            <person name="Wegmann U."/>
            <person name="Louis P."/>
            <person name="Goesmann A."/>
            <person name="Henrissat B."/>
            <person name="Duncan S.H."/>
            <person name="Flint H.J."/>
        </authorList>
    </citation>
    <scope>NUCLEOTIDE SEQUENCE</scope>
    <source>
        <strain evidence="2">CECT 7703</strain>
    </source>
</reference>
<sequence length="139" mass="15419">MATRHPMMSPLLRFPTAVRHDPAIETWMQAHPGELGEIAQHWFALIRGCGDDVRELLHDGHPTACVGDAAFAYVNAFTAHVNVGFFRGAELADPGHLLEGTGKYMRHVKLRPGQSLDSRALIALVETAYRDMQARFQEG</sequence>
<proteinExistence type="predicted"/>
<keyword evidence="3" id="KW-1185">Reference proteome</keyword>